<organism evidence="1 2">
    <name type="scientific">Zarea fungicola</name>
    <dbReference type="NCBI Taxonomy" id="93591"/>
    <lineage>
        <taxon>Eukaryota</taxon>
        <taxon>Fungi</taxon>
        <taxon>Dikarya</taxon>
        <taxon>Ascomycota</taxon>
        <taxon>Pezizomycotina</taxon>
        <taxon>Sordariomycetes</taxon>
        <taxon>Hypocreomycetidae</taxon>
        <taxon>Hypocreales</taxon>
        <taxon>Cordycipitaceae</taxon>
        <taxon>Zarea</taxon>
    </lineage>
</organism>
<keyword evidence="2" id="KW-1185">Reference proteome</keyword>
<accession>A0ACC1NKN8</accession>
<gene>
    <name evidence="1" type="ORF">NQ176_g3226</name>
</gene>
<reference evidence="1" key="1">
    <citation type="submission" date="2022-08" db="EMBL/GenBank/DDBJ databases">
        <title>Genome Sequence of Lecanicillium fungicola.</title>
        <authorList>
            <person name="Buettner E."/>
        </authorList>
    </citation>
    <scope>NUCLEOTIDE SEQUENCE</scope>
    <source>
        <strain evidence="1">Babe33</strain>
    </source>
</reference>
<sequence>MMDRLPRELVEEIILVFAHVATKNDVLSKRLVCRDFNHILRPFGCRTLSVDSTRLNRYSKFPKPRSDALQTIGHRCKALHIDMMVLRDDYEVFTLNDFLKDVPSMESFCRALRKQYSFNSTAFTEIELLIIIAEILLYCRDVDRARICLPSPIIGTQCRVATRVFANSLKALAMRPEEDSASLKTLVVENIADHTLCELWVNPTDVMNMQTVLYSVQTLLLTLRRQGTQNFPHSMFGIGLWNMVYHSANLRSLCLAEPNRNKPDDGVFELTTLAEMDHIRWLEDGLPGPALADIAPPRLTVLELRHISILPEELLRIAIAFGPSLEELYMNNVLLMTQQSPTENMLSDEHLWVGLPNQDPGQRLWVAMRFRALMPKLRTCRCSYLSYSLYVNGTNPICGDFDYSDPAGLGRSLSQRFVEVVTGTRQPRLPSGEAMVFYPHNTEFAELVHELKEERRHLRISEHDYHAYKLSEVDRAPDYQYSLDGVYRNCVANSVKELQYIADKVSEGVNAVHGEVTDGVDQIVNMMPDLFASETVLSSATTG</sequence>
<dbReference type="EMBL" id="JANJQO010000279">
    <property type="protein sequence ID" value="KAJ2979487.1"/>
    <property type="molecule type" value="Genomic_DNA"/>
</dbReference>
<evidence type="ECO:0000313" key="1">
    <source>
        <dbReference type="EMBL" id="KAJ2979487.1"/>
    </source>
</evidence>
<dbReference type="Proteomes" id="UP001143910">
    <property type="component" value="Unassembled WGS sequence"/>
</dbReference>
<name>A0ACC1NKN8_9HYPO</name>
<evidence type="ECO:0000313" key="2">
    <source>
        <dbReference type="Proteomes" id="UP001143910"/>
    </source>
</evidence>
<proteinExistence type="predicted"/>
<comment type="caution">
    <text evidence="1">The sequence shown here is derived from an EMBL/GenBank/DDBJ whole genome shotgun (WGS) entry which is preliminary data.</text>
</comment>
<protein>
    <submittedName>
        <fullName evidence="1">Uncharacterized protein</fullName>
    </submittedName>
</protein>